<evidence type="ECO:0000313" key="1">
    <source>
        <dbReference type="EMBL" id="ACN35372.1"/>
    </source>
</evidence>
<dbReference type="EMBL" id="BT068475">
    <property type="protein sequence ID" value="ACN35372.1"/>
    <property type="molecule type" value="mRNA"/>
</dbReference>
<sequence>MGAWCDPLCCEPQRGRHKSYIQMEIGPLDHHQAQAVRAAVSSNQIPRSISQARPICSSASLA</sequence>
<proteinExistence type="evidence at transcript level"/>
<reference evidence="1" key="2">
    <citation type="submission" date="2012-06" db="EMBL/GenBank/DDBJ databases">
        <authorList>
            <person name="Yu Y."/>
            <person name="Currie J."/>
            <person name="Lomeli R."/>
            <person name="Angelova A."/>
            <person name="Collura K."/>
            <person name="Wissotski M."/>
            <person name="Campos D."/>
            <person name="Kudrna D."/>
            <person name="Golser W."/>
            <person name="Ashely E."/>
            <person name="Descour A."/>
            <person name="Fernandes J."/>
            <person name="Soderlund C."/>
            <person name="Walbot V."/>
        </authorList>
    </citation>
    <scope>NUCLEOTIDE SEQUENCE</scope>
    <source>
        <strain evidence="1">B73</strain>
    </source>
</reference>
<protein>
    <submittedName>
        <fullName evidence="1">Uncharacterized protein</fullName>
    </submittedName>
</protein>
<reference evidence="1" key="1">
    <citation type="journal article" date="2009" name="PLoS Genet.">
        <title>Sequencing, mapping, and analysis of 27,455 maize full-length cDNAs.</title>
        <authorList>
            <person name="Soderlund C."/>
            <person name="Descour A."/>
            <person name="Kudrna D."/>
            <person name="Bomhoff M."/>
            <person name="Boyd L."/>
            <person name="Currie J."/>
            <person name="Angelova A."/>
            <person name="Collura K."/>
            <person name="Wissotski M."/>
            <person name="Ashley E."/>
            <person name="Morrow D."/>
            <person name="Fernandes J."/>
            <person name="Walbot V."/>
            <person name="Yu Y."/>
        </authorList>
    </citation>
    <scope>NUCLEOTIDE SEQUENCE</scope>
    <source>
        <strain evidence="1">B73</strain>
    </source>
</reference>
<dbReference type="AlphaFoldDB" id="C0PJK6"/>
<accession>C0PJK6</accession>
<organism evidence="1">
    <name type="scientific">Zea mays</name>
    <name type="common">Maize</name>
    <dbReference type="NCBI Taxonomy" id="4577"/>
    <lineage>
        <taxon>Eukaryota</taxon>
        <taxon>Viridiplantae</taxon>
        <taxon>Streptophyta</taxon>
        <taxon>Embryophyta</taxon>
        <taxon>Tracheophyta</taxon>
        <taxon>Spermatophyta</taxon>
        <taxon>Magnoliopsida</taxon>
        <taxon>Liliopsida</taxon>
        <taxon>Poales</taxon>
        <taxon>Poaceae</taxon>
        <taxon>PACMAD clade</taxon>
        <taxon>Panicoideae</taxon>
        <taxon>Andropogonodae</taxon>
        <taxon>Andropogoneae</taxon>
        <taxon>Tripsacinae</taxon>
        <taxon>Zea</taxon>
    </lineage>
</organism>
<name>C0PJK6_MAIZE</name>